<accession>A0ABN3TJK4</accession>
<dbReference type="Proteomes" id="UP001500886">
    <property type="component" value="Unassembled WGS sequence"/>
</dbReference>
<feature type="domain" description="NAD(P)-binding" evidence="1">
    <location>
        <begin position="7"/>
        <end position="202"/>
    </location>
</feature>
<keyword evidence="3" id="KW-1185">Reference proteome</keyword>
<dbReference type="InterPro" id="IPR036291">
    <property type="entry name" value="NAD(P)-bd_dom_sf"/>
</dbReference>
<organism evidence="2 3">
    <name type="scientific">Streptomyces luteosporeus</name>
    <dbReference type="NCBI Taxonomy" id="173856"/>
    <lineage>
        <taxon>Bacteria</taxon>
        <taxon>Bacillati</taxon>
        <taxon>Actinomycetota</taxon>
        <taxon>Actinomycetes</taxon>
        <taxon>Kitasatosporales</taxon>
        <taxon>Streptomycetaceae</taxon>
        <taxon>Streptomyces</taxon>
    </lineage>
</organism>
<sequence>MRITVFGAAGSVGSRIVAEALQRGHEVTAVVRDAARFGELPPGARHRTGDASVAADVTALGAGQNLVVGATRPAAGREDDHGATATGLLAGLAGTGVRLLVVGGAGSLVVRDSGKPVYDDPRYVPAAWRGIALASVRQFEVFRNAGTAAVDWTYLSPPALLEPGARTGTYRAGRDELLVDAAGRSEISVEDLAVAVLDEAEHPRRRGRRFTVAY</sequence>
<comment type="caution">
    <text evidence="2">The sequence shown here is derived from an EMBL/GenBank/DDBJ whole genome shotgun (WGS) entry which is preliminary data.</text>
</comment>
<dbReference type="InterPro" id="IPR016040">
    <property type="entry name" value="NAD(P)-bd_dom"/>
</dbReference>
<dbReference type="SUPFAM" id="SSF51735">
    <property type="entry name" value="NAD(P)-binding Rossmann-fold domains"/>
    <property type="match status" value="1"/>
</dbReference>
<name>A0ABN3TJK4_9ACTN</name>
<evidence type="ECO:0000259" key="1">
    <source>
        <dbReference type="Pfam" id="PF13460"/>
    </source>
</evidence>
<dbReference type="EMBL" id="BAAASL010000001">
    <property type="protein sequence ID" value="GAA2707250.1"/>
    <property type="molecule type" value="Genomic_DNA"/>
</dbReference>
<dbReference type="Gene3D" id="3.40.50.720">
    <property type="entry name" value="NAD(P)-binding Rossmann-like Domain"/>
    <property type="match status" value="1"/>
</dbReference>
<evidence type="ECO:0000313" key="3">
    <source>
        <dbReference type="Proteomes" id="UP001500886"/>
    </source>
</evidence>
<dbReference type="PANTHER" id="PTHR43355:SF2">
    <property type="entry name" value="FLAVIN REDUCTASE (NADPH)"/>
    <property type="match status" value="1"/>
</dbReference>
<dbReference type="Pfam" id="PF13460">
    <property type="entry name" value="NAD_binding_10"/>
    <property type="match status" value="1"/>
</dbReference>
<dbReference type="InterPro" id="IPR051606">
    <property type="entry name" value="Polyketide_Oxido-like"/>
</dbReference>
<proteinExistence type="predicted"/>
<dbReference type="PANTHER" id="PTHR43355">
    <property type="entry name" value="FLAVIN REDUCTASE (NADPH)"/>
    <property type="match status" value="1"/>
</dbReference>
<reference evidence="2 3" key="1">
    <citation type="journal article" date="2019" name="Int. J. Syst. Evol. Microbiol.">
        <title>The Global Catalogue of Microorganisms (GCM) 10K type strain sequencing project: providing services to taxonomists for standard genome sequencing and annotation.</title>
        <authorList>
            <consortium name="The Broad Institute Genomics Platform"/>
            <consortium name="The Broad Institute Genome Sequencing Center for Infectious Disease"/>
            <person name="Wu L."/>
            <person name="Ma J."/>
        </authorList>
    </citation>
    <scope>NUCLEOTIDE SEQUENCE [LARGE SCALE GENOMIC DNA]</scope>
    <source>
        <strain evidence="2 3">JCM 4542</strain>
    </source>
</reference>
<gene>
    <name evidence="2" type="ORF">GCM10010315_01380</name>
</gene>
<protein>
    <submittedName>
        <fullName evidence="2">NAD(P)-dependent oxidoreductase</fullName>
    </submittedName>
</protein>
<dbReference type="RefSeq" id="WP_344432583.1">
    <property type="nucleotide sequence ID" value="NZ_BAAASL010000001.1"/>
</dbReference>
<evidence type="ECO:0000313" key="2">
    <source>
        <dbReference type="EMBL" id="GAA2707250.1"/>
    </source>
</evidence>